<dbReference type="RefSeq" id="WP_082422292.1">
    <property type="nucleotide sequence ID" value="NZ_LKST01000004.1"/>
</dbReference>
<dbReference type="AlphaFoldDB" id="A0A0Q0YB93"/>
<dbReference type="EMBL" id="LKST01000004">
    <property type="protein sequence ID" value="KQB83171.1"/>
    <property type="molecule type" value="Genomic_DNA"/>
</dbReference>
<dbReference type="Pfam" id="PF14020">
    <property type="entry name" value="DUF4236"/>
    <property type="match status" value="1"/>
</dbReference>
<sequence>MGLQYRKRKKTGKNSWINVSGSGASASTKIGPITVNSRGGFWVNLPGGLNFRGRWKK</sequence>
<accession>A0A0Q0YB93</accession>
<dbReference type="PATRIC" id="fig|1544416.3.peg.2139"/>
<dbReference type="STRING" id="1544416.Cocul_02144"/>
<keyword evidence="3" id="KW-1185">Reference proteome</keyword>
<reference evidence="2 3" key="1">
    <citation type="submission" date="2015-10" db="EMBL/GenBank/DDBJ databases">
        <title>Corynebacteirum lowii and Corynebacterium oculi species nova, derived from human clinical disease and and emended description of Corynebacterium mastiditis.</title>
        <authorList>
            <person name="Bernard K."/>
            <person name="Pacheco A.L."/>
            <person name="Mcdougall C."/>
            <person name="Burtx T."/>
            <person name="Weibe D."/>
            <person name="Tyler S."/>
            <person name="Olson A.B."/>
            <person name="Cnockaert M."/>
            <person name="Eguchi H."/>
            <person name="Kuwahara T."/>
            <person name="Nakayama-Imaohji H."/>
            <person name="Boudewijins M."/>
            <person name="Van Hoecke F."/>
            <person name="Bernier A.-M."/>
            <person name="Vandamme P."/>
        </authorList>
    </citation>
    <scope>NUCLEOTIDE SEQUENCE [LARGE SCALE GENOMIC DNA]</scope>
    <source>
        <strain evidence="2 3">NML 130210</strain>
    </source>
</reference>
<dbReference type="Proteomes" id="UP000050517">
    <property type="component" value="Unassembled WGS sequence"/>
</dbReference>
<proteinExistence type="predicted"/>
<gene>
    <name evidence="2" type="ORF">Cocul_02144</name>
</gene>
<protein>
    <recommendedName>
        <fullName evidence="1">DUF4236 domain-containing protein</fullName>
    </recommendedName>
</protein>
<dbReference type="InterPro" id="IPR025330">
    <property type="entry name" value="DUF4236"/>
</dbReference>
<evidence type="ECO:0000259" key="1">
    <source>
        <dbReference type="Pfam" id="PF14020"/>
    </source>
</evidence>
<dbReference type="OrthoDB" id="3297468at2"/>
<evidence type="ECO:0000313" key="3">
    <source>
        <dbReference type="Proteomes" id="UP000050517"/>
    </source>
</evidence>
<organism evidence="2 3">
    <name type="scientific">Corynebacterium oculi</name>
    <dbReference type="NCBI Taxonomy" id="1544416"/>
    <lineage>
        <taxon>Bacteria</taxon>
        <taxon>Bacillati</taxon>
        <taxon>Actinomycetota</taxon>
        <taxon>Actinomycetes</taxon>
        <taxon>Mycobacteriales</taxon>
        <taxon>Corynebacteriaceae</taxon>
        <taxon>Corynebacterium</taxon>
    </lineage>
</organism>
<comment type="caution">
    <text evidence="2">The sequence shown here is derived from an EMBL/GenBank/DDBJ whole genome shotgun (WGS) entry which is preliminary data.</text>
</comment>
<name>A0A0Q0YB93_9CORY</name>
<feature type="domain" description="DUF4236" evidence="1">
    <location>
        <begin position="3"/>
        <end position="52"/>
    </location>
</feature>
<evidence type="ECO:0000313" key="2">
    <source>
        <dbReference type="EMBL" id="KQB83171.1"/>
    </source>
</evidence>